<gene>
    <name evidence="1" type="ORF">C4N18_06535</name>
</gene>
<dbReference type="InterPro" id="IPR010424">
    <property type="entry name" value="EutQ"/>
</dbReference>
<dbReference type="Gene3D" id="2.60.120.10">
    <property type="entry name" value="Jelly Rolls"/>
    <property type="match status" value="1"/>
</dbReference>
<keyword evidence="2" id="KW-1185">Reference proteome</keyword>
<name>A0ABN5JFX4_FUSVA</name>
<dbReference type="CDD" id="cd02228">
    <property type="entry name" value="cupin_EutQ"/>
    <property type="match status" value="1"/>
</dbReference>
<evidence type="ECO:0000313" key="2">
    <source>
        <dbReference type="Proteomes" id="UP000241238"/>
    </source>
</evidence>
<evidence type="ECO:0000313" key="1">
    <source>
        <dbReference type="EMBL" id="AVQ30883.1"/>
    </source>
</evidence>
<dbReference type="PANTHER" id="PTHR36169:SF1">
    <property type="entry name" value="ACETATE KINASE EUTQ"/>
    <property type="match status" value="1"/>
</dbReference>
<dbReference type="InterPro" id="IPR014710">
    <property type="entry name" value="RmlC-like_jellyroll"/>
</dbReference>
<dbReference type="InterPro" id="IPR011051">
    <property type="entry name" value="RmlC_Cupin_sf"/>
</dbReference>
<sequence>MEINQTLLEELIKKVIEAEMGNKNTSEYKFMDKSGVGVIKLNKMTKRDRMDTGNPKDEVYTTDLFTLEEGPRIGAGLMEMIKTTFDWTLTYDEIDYIIDGKLDIVIDGRTISGEKGDVILIPKNSKIQFSAPEYAKFLYVVYPANWQEGK</sequence>
<accession>A0ABN5JFX4</accession>
<dbReference type="SUPFAM" id="SSF51182">
    <property type="entry name" value="RmlC-like cupins"/>
    <property type="match status" value="1"/>
</dbReference>
<dbReference type="EMBL" id="CP028103">
    <property type="protein sequence ID" value="AVQ30883.1"/>
    <property type="molecule type" value="Genomic_DNA"/>
</dbReference>
<reference evidence="2" key="1">
    <citation type="journal article" date="2018" name="MSphere">
        <title>Fusobacterium Genomics Using MinION and Illumina Sequencing Enables Genome Completion and Correction.</title>
        <authorList>
            <person name="Todd S.M."/>
            <person name="Settlage R.E."/>
            <person name="Lahmers K.K."/>
            <person name="Slade D.J."/>
        </authorList>
    </citation>
    <scope>NUCLEOTIDE SEQUENCE [LARGE SCALE GENOMIC DNA]</scope>
    <source>
        <strain evidence="2">ATCC 27725</strain>
    </source>
</reference>
<dbReference type="PANTHER" id="PTHR36169">
    <property type="entry name" value="ETHANOLAMINE UTILIZATION PROTEIN EUTQ"/>
    <property type="match status" value="1"/>
</dbReference>
<proteinExistence type="predicted"/>
<dbReference type="Pfam" id="PF06249">
    <property type="entry name" value="EutQ"/>
    <property type="match status" value="1"/>
</dbReference>
<protein>
    <submittedName>
        <fullName evidence="1">DUF861 domain-containing protein</fullName>
    </submittedName>
</protein>
<dbReference type="Proteomes" id="UP000241238">
    <property type="component" value="Chromosome"/>
</dbReference>
<organism evidence="1 2">
    <name type="scientific">Fusobacterium varium ATCC 27725</name>
    <dbReference type="NCBI Taxonomy" id="469618"/>
    <lineage>
        <taxon>Bacteria</taxon>
        <taxon>Fusobacteriati</taxon>
        <taxon>Fusobacteriota</taxon>
        <taxon>Fusobacteriia</taxon>
        <taxon>Fusobacteriales</taxon>
        <taxon>Fusobacteriaceae</taxon>
        <taxon>Fusobacterium</taxon>
    </lineage>
</organism>